<keyword evidence="6 9" id="KW-0560">Oxidoreductase</keyword>
<keyword evidence="7 9" id="KW-0486">Methionine biosynthesis</keyword>
<comment type="function">
    <text evidence="9">Catalyzes the oxidation of 5,10-methylenetetrahydrofolate to 5,10-methenyltetrahydrofolate and then the hydrolysis of 5,10-methenyltetrahydrofolate to 10-formyltetrahydrofolate.</text>
</comment>
<evidence type="ECO:0000313" key="13">
    <source>
        <dbReference type="Proteomes" id="UP000176786"/>
    </source>
</evidence>
<evidence type="ECO:0000256" key="5">
    <source>
        <dbReference type="ARBA" id="ARBA00022857"/>
    </source>
</evidence>
<dbReference type="GO" id="GO:0009086">
    <property type="term" value="P:methionine biosynthetic process"/>
    <property type="evidence" value="ECO:0007669"/>
    <property type="project" value="UniProtKB-KW"/>
</dbReference>
<comment type="catalytic activity">
    <reaction evidence="9">
        <text>(6R)-5,10-methylene-5,6,7,8-tetrahydrofolate + NADP(+) = (6R)-5,10-methenyltetrahydrofolate + NADPH</text>
        <dbReference type="Rhea" id="RHEA:22812"/>
        <dbReference type="ChEBI" id="CHEBI:15636"/>
        <dbReference type="ChEBI" id="CHEBI:57455"/>
        <dbReference type="ChEBI" id="CHEBI:57783"/>
        <dbReference type="ChEBI" id="CHEBI:58349"/>
        <dbReference type="EC" id="1.5.1.5"/>
    </reaction>
</comment>
<dbReference type="InterPro" id="IPR036291">
    <property type="entry name" value="NAD(P)-bd_dom_sf"/>
</dbReference>
<evidence type="ECO:0000256" key="9">
    <source>
        <dbReference type="HAMAP-Rule" id="MF_01576"/>
    </source>
</evidence>
<keyword evidence="5 9" id="KW-0521">NADP</keyword>
<evidence type="ECO:0000256" key="8">
    <source>
        <dbReference type="ARBA" id="ARBA00023268"/>
    </source>
</evidence>
<evidence type="ECO:0000256" key="7">
    <source>
        <dbReference type="ARBA" id="ARBA00023167"/>
    </source>
</evidence>
<dbReference type="SUPFAM" id="SSF53223">
    <property type="entry name" value="Aminoacid dehydrogenase-like, N-terminal domain"/>
    <property type="match status" value="1"/>
</dbReference>
<evidence type="ECO:0000259" key="10">
    <source>
        <dbReference type="Pfam" id="PF00763"/>
    </source>
</evidence>
<dbReference type="EMBL" id="MFES01000032">
    <property type="protein sequence ID" value="OGE84871.1"/>
    <property type="molecule type" value="Genomic_DNA"/>
</dbReference>
<accession>A0A1F5P4P4</accession>
<name>A0A1F5P4P4_9BACT</name>
<dbReference type="EC" id="3.5.4.9" evidence="9"/>
<dbReference type="GO" id="GO:0006164">
    <property type="term" value="P:purine nucleotide biosynthetic process"/>
    <property type="evidence" value="ECO:0007669"/>
    <property type="project" value="UniProtKB-KW"/>
</dbReference>
<evidence type="ECO:0000259" key="11">
    <source>
        <dbReference type="Pfam" id="PF02882"/>
    </source>
</evidence>
<dbReference type="GO" id="GO:0004488">
    <property type="term" value="F:methylenetetrahydrofolate dehydrogenase (NADP+) activity"/>
    <property type="evidence" value="ECO:0007669"/>
    <property type="project" value="UniProtKB-UniRule"/>
</dbReference>
<comment type="similarity">
    <text evidence="9">Belongs to the tetrahydrofolate dehydrogenase/cyclohydrolase family.</text>
</comment>
<proteinExistence type="inferred from homology"/>
<keyword evidence="8 9" id="KW-0511">Multifunctional enzyme</keyword>
<comment type="catalytic activity">
    <reaction evidence="9">
        <text>(6R)-5,10-methenyltetrahydrofolate + H2O = (6R)-10-formyltetrahydrofolate + H(+)</text>
        <dbReference type="Rhea" id="RHEA:23700"/>
        <dbReference type="ChEBI" id="CHEBI:15377"/>
        <dbReference type="ChEBI" id="CHEBI:15378"/>
        <dbReference type="ChEBI" id="CHEBI:57455"/>
        <dbReference type="ChEBI" id="CHEBI:195366"/>
        <dbReference type="EC" id="3.5.4.9"/>
    </reaction>
</comment>
<dbReference type="GO" id="GO:0004477">
    <property type="term" value="F:methenyltetrahydrofolate cyclohydrolase activity"/>
    <property type="evidence" value="ECO:0007669"/>
    <property type="project" value="UniProtKB-UniRule"/>
</dbReference>
<protein>
    <recommendedName>
        <fullName evidence="9">Bifunctional protein FolD</fullName>
    </recommendedName>
    <domain>
        <recommendedName>
            <fullName evidence="9">Methylenetetrahydrofolate dehydrogenase</fullName>
            <ecNumber evidence="9">1.5.1.5</ecNumber>
        </recommendedName>
    </domain>
    <domain>
        <recommendedName>
            <fullName evidence="9">Methenyltetrahydrofolate cyclohydrolase</fullName>
            <ecNumber evidence="9">3.5.4.9</ecNumber>
        </recommendedName>
    </domain>
</protein>
<dbReference type="GO" id="GO:0005829">
    <property type="term" value="C:cytosol"/>
    <property type="evidence" value="ECO:0007669"/>
    <property type="project" value="TreeGrafter"/>
</dbReference>
<dbReference type="UniPathway" id="UPA00193"/>
<dbReference type="EC" id="1.5.1.5" evidence="9"/>
<feature type="domain" description="Tetrahydrofolate dehydrogenase/cyclohydrolase NAD(P)-binding" evidence="11">
    <location>
        <begin position="142"/>
        <end position="281"/>
    </location>
</feature>
<comment type="caution">
    <text evidence="9">Lacks conserved residue(s) required for the propagation of feature annotation.</text>
</comment>
<feature type="binding site" evidence="9">
    <location>
        <begin position="166"/>
        <end position="168"/>
    </location>
    <ligand>
        <name>NADP(+)</name>
        <dbReference type="ChEBI" id="CHEBI:58349"/>
    </ligand>
</feature>
<dbReference type="AlphaFoldDB" id="A0A1F5P4P4"/>
<gene>
    <name evidence="9" type="primary">folD</name>
    <name evidence="12" type="ORF">A3J48_02005</name>
</gene>
<dbReference type="GO" id="GO:0000105">
    <property type="term" value="P:L-histidine biosynthetic process"/>
    <property type="evidence" value="ECO:0007669"/>
    <property type="project" value="UniProtKB-KW"/>
</dbReference>
<evidence type="ECO:0000256" key="2">
    <source>
        <dbReference type="ARBA" id="ARBA00022563"/>
    </source>
</evidence>
<dbReference type="PRINTS" id="PR00085">
    <property type="entry name" value="THFDHDRGNASE"/>
</dbReference>
<evidence type="ECO:0000256" key="1">
    <source>
        <dbReference type="ARBA" id="ARBA00004777"/>
    </source>
</evidence>
<dbReference type="InterPro" id="IPR000672">
    <property type="entry name" value="THF_DH/CycHdrlase"/>
</dbReference>
<evidence type="ECO:0000256" key="4">
    <source>
        <dbReference type="ARBA" id="ARBA00022801"/>
    </source>
</evidence>
<dbReference type="Gene3D" id="3.40.50.10860">
    <property type="entry name" value="Leucine Dehydrogenase, chain A, domain 1"/>
    <property type="match status" value="1"/>
</dbReference>
<evidence type="ECO:0000313" key="12">
    <source>
        <dbReference type="EMBL" id="OGE84871.1"/>
    </source>
</evidence>
<reference evidence="12 13" key="1">
    <citation type="journal article" date="2016" name="Nat. Commun.">
        <title>Thousands of microbial genomes shed light on interconnected biogeochemical processes in an aquifer system.</title>
        <authorList>
            <person name="Anantharaman K."/>
            <person name="Brown C.T."/>
            <person name="Hug L.A."/>
            <person name="Sharon I."/>
            <person name="Castelle C.J."/>
            <person name="Probst A.J."/>
            <person name="Thomas B.C."/>
            <person name="Singh A."/>
            <person name="Wilkins M.J."/>
            <person name="Karaoz U."/>
            <person name="Brodie E.L."/>
            <person name="Williams K.H."/>
            <person name="Hubbard S.S."/>
            <person name="Banfield J.F."/>
        </authorList>
    </citation>
    <scope>NUCLEOTIDE SEQUENCE [LARGE SCALE GENOMIC DNA]</scope>
</reference>
<sequence length="283" mass="30093">MQTIILKSDKLVAEIKAELKQAVTRLAAKGLVPRMCAIAASADPAIASYIKSKQELAESLGVVFDLINLDTQVSQEELESKISQASADSSIHGIILEMPLASHLNANRALEKINPKKDIDGLTFTNLGLVLSGHEDEAILAATPRACIILAESQSELDGKNVVVVGRGRTVGRPLVPQLLNRHATVRVCHTHTKDIKEVMKKADVVIIAIGHAKYFDDSYFSEGQIVIDVGINSTAEGLVGDVDAEKVAGKVAALTPVPGGVGALTSALIFKNLIKAIKLQNL</sequence>
<feature type="domain" description="Tetrahydrofolate dehydrogenase/cyclohydrolase catalytic" evidence="10">
    <location>
        <begin position="7"/>
        <end position="120"/>
    </location>
</feature>
<dbReference type="PANTHER" id="PTHR48099:SF5">
    <property type="entry name" value="C-1-TETRAHYDROFOLATE SYNTHASE, CYTOPLASMIC"/>
    <property type="match status" value="1"/>
</dbReference>
<dbReference type="InterPro" id="IPR046346">
    <property type="entry name" value="Aminoacid_DH-like_N_sf"/>
</dbReference>
<dbReference type="Gene3D" id="3.40.50.720">
    <property type="entry name" value="NAD(P)-binding Rossmann-like Domain"/>
    <property type="match status" value="1"/>
</dbReference>
<dbReference type="InterPro" id="IPR020630">
    <property type="entry name" value="THF_DH/CycHdrlase_cat_dom"/>
</dbReference>
<evidence type="ECO:0000256" key="6">
    <source>
        <dbReference type="ARBA" id="ARBA00023002"/>
    </source>
</evidence>
<organism evidence="12 13">
    <name type="scientific">Candidatus Doudnabacteria bacterium RIFCSPHIGHO2_02_FULL_46_11</name>
    <dbReference type="NCBI Taxonomy" id="1817832"/>
    <lineage>
        <taxon>Bacteria</taxon>
        <taxon>Candidatus Doudnaibacteriota</taxon>
    </lineage>
</organism>
<evidence type="ECO:0000256" key="3">
    <source>
        <dbReference type="ARBA" id="ARBA00022755"/>
    </source>
</evidence>
<dbReference type="Pfam" id="PF02882">
    <property type="entry name" value="THF_DHG_CYH_C"/>
    <property type="match status" value="1"/>
</dbReference>
<keyword evidence="3 9" id="KW-0658">Purine biosynthesis</keyword>
<keyword evidence="2 9" id="KW-0554">One-carbon metabolism</keyword>
<dbReference type="HAMAP" id="MF_01576">
    <property type="entry name" value="THF_DHG_CYH"/>
    <property type="match status" value="1"/>
</dbReference>
<dbReference type="Pfam" id="PF00763">
    <property type="entry name" value="THF_DHG_CYH"/>
    <property type="match status" value="1"/>
</dbReference>
<dbReference type="GO" id="GO:0035999">
    <property type="term" value="P:tetrahydrofolate interconversion"/>
    <property type="evidence" value="ECO:0007669"/>
    <property type="project" value="UniProtKB-UniRule"/>
</dbReference>
<comment type="pathway">
    <text evidence="1 9">One-carbon metabolism; tetrahydrofolate interconversion.</text>
</comment>
<feature type="binding site" evidence="9">
    <location>
        <position position="232"/>
    </location>
    <ligand>
        <name>NADP(+)</name>
        <dbReference type="ChEBI" id="CHEBI:58349"/>
    </ligand>
</feature>
<dbReference type="InterPro" id="IPR020631">
    <property type="entry name" value="THF_DH/CycHdrlase_NAD-bd_dom"/>
</dbReference>
<dbReference type="STRING" id="1817832.A3J48_02005"/>
<keyword evidence="9" id="KW-0028">Amino-acid biosynthesis</keyword>
<comment type="subunit">
    <text evidence="9">Homodimer.</text>
</comment>
<dbReference type="SUPFAM" id="SSF51735">
    <property type="entry name" value="NAD(P)-binding Rossmann-fold domains"/>
    <property type="match status" value="1"/>
</dbReference>
<keyword evidence="9" id="KW-0368">Histidine biosynthesis</keyword>
<keyword evidence="4 9" id="KW-0378">Hydrolase</keyword>
<dbReference type="PANTHER" id="PTHR48099">
    <property type="entry name" value="C-1-TETRAHYDROFOLATE SYNTHASE, CYTOPLASMIC-RELATED"/>
    <property type="match status" value="1"/>
</dbReference>
<dbReference type="Proteomes" id="UP000176786">
    <property type="component" value="Unassembled WGS sequence"/>
</dbReference>
<comment type="caution">
    <text evidence="12">The sequence shown here is derived from an EMBL/GenBank/DDBJ whole genome shotgun (WGS) entry which is preliminary data.</text>
</comment>